<organism evidence="5 6">
    <name type="scientific">Wenzhouxiangella sediminis</name>
    <dbReference type="NCBI Taxonomy" id="1792836"/>
    <lineage>
        <taxon>Bacteria</taxon>
        <taxon>Pseudomonadati</taxon>
        <taxon>Pseudomonadota</taxon>
        <taxon>Gammaproteobacteria</taxon>
        <taxon>Chromatiales</taxon>
        <taxon>Wenzhouxiangellaceae</taxon>
        <taxon>Wenzhouxiangella</taxon>
    </lineage>
</organism>
<keyword evidence="5" id="KW-0315">Glutamine amidotransferase</keyword>
<keyword evidence="5" id="KW-0808">Transferase</keyword>
<dbReference type="RefSeq" id="WP_116651198.1">
    <property type="nucleotide sequence ID" value="NZ_QUZK01000041.1"/>
</dbReference>
<dbReference type="InterPro" id="IPR029062">
    <property type="entry name" value="Class_I_gatase-like"/>
</dbReference>
<dbReference type="PANTHER" id="PTHR48094:SF11">
    <property type="entry name" value="GLUTATHIONE-INDEPENDENT GLYOXALASE HSP31-RELATED"/>
    <property type="match status" value="1"/>
</dbReference>
<dbReference type="EMBL" id="QUZK01000041">
    <property type="protein sequence ID" value="RFF29964.1"/>
    <property type="molecule type" value="Genomic_DNA"/>
</dbReference>
<evidence type="ECO:0000256" key="3">
    <source>
        <dbReference type="ARBA" id="ARBA00038493"/>
    </source>
</evidence>
<evidence type="ECO:0000256" key="1">
    <source>
        <dbReference type="ARBA" id="ARBA00023016"/>
    </source>
</evidence>
<proteinExistence type="inferred from homology"/>
<dbReference type="GO" id="GO:0016740">
    <property type="term" value="F:transferase activity"/>
    <property type="evidence" value="ECO:0007669"/>
    <property type="project" value="UniProtKB-KW"/>
</dbReference>
<protein>
    <submittedName>
        <fullName evidence="5">Type 1 glutamine amidotransferase domain-containing protein</fullName>
    </submittedName>
</protein>
<dbReference type="GO" id="GO:0005737">
    <property type="term" value="C:cytoplasm"/>
    <property type="evidence" value="ECO:0007669"/>
    <property type="project" value="TreeGrafter"/>
</dbReference>
<dbReference type="SUPFAM" id="SSF52317">
    <property type="entry name" value="Class I glutamine amidotransferase-like"/>
    <property type="match status" value="1"/>
</dbReference>
<keyword evidence="2" id="KW-0456">Lyase</keyword>
<dbReference type="Proteomes" id="UP000260351">
    <property type="component" value="Unassembled WGS sequence"/>
</dbReference>
<evidence type="ECO:0000256" key="2">
    <source>
        <dbReference type="ARBA" id="ARBA00023239"/>
    </source>
</evidence>
<name>A0A3E1K7G9_9GAMM</name>
<evidence type="ECO:0000259" key="4">
    <source>
        <dbReference type="Pfam" id="PF01965"/>
    </source>
</evidence>
<dbReference type="GO" id="GO:0019172">
    <property type="term" value="F:glyoxalase III activity"/>
    <property type="evidence" value="ECO:0007669"/>
    <property type="project" value="TreeGrafter"/>
</dbReference>
<gene>
    <name evidence="5" type="ORF">DZC52_11075</name>
</gene>
<comment type="similarity">
    <text evidence="3">Belongs to the peptidase C56 family. HSP31-like subfamily.</text>
</comment>
<dbReference type="GO" id="GO:0019243">
    <property type="term" value="P:methylglyoxal catabolic process to D-lactate via S-lactoyl-glutathione"/>
    <property type="evidence" value="ECO:0007669"/>
    <property type="project" value="TreeGrafter"/>
</dbReference>
<dbReference type="CDD" id="cd03141">
    <property type="entry name" value="GATase1_Hsp31_like"/>
    <property type="match status" value="1"/>
</dbReference>
<feature type="domain" description="DJ-1/PfpI" evidence="4">
    <location>
        <begin position="33"/>
        <end position="225"/>
    </location>
</feature>
<accession>A0A3E1K7G9</accession>
<keyword evidence="6" id="KW-1185">Reference proteome</keyword>
<evidence type="ECO:0000313" key="5">
    <source>
        <dbReference type="EMBL" id="RFF29964.1"/>
    </source>
</evidence>
<dbReference type="Gene3D" id="3.40.50.880">
    <property type="match status" value="1"/>
</dbReference>
<dbReference type="OrthoDB" id="9792284at2"/>
<comment type="caution">
    <text evidence="5">The sequence shown here is derived from an EMBL/GenBank/DDBJ whole genome shotgun (WGS) entry which is preliminary data.</text>
</comment>
<sequence length="234" mass="24584">MAETLSSALKILIIVTSSGQMGEGGEPTGVWLEELAVPYLHLRDAGFDVTVVSVEGGKLPVDPRSITERGENPEPVERFLDDGQGQQILENSAALSSVNPSEFDAVFFPGGHGTMWDFPADNIGQIVSDFIAADKPVAAVCHGPAALVSATGADGKPIVDGLKVSAFTNSEEEAVGLQDAVPFSLTDRLRELGAQVKTAPDFQPFAVRDGLLITGQNPQSSEKVAELLAATLKN</sequence>
<dbReference type="AlphaFoldDB" id="A0A3E1K7G9"/>
<dbReference type="PANTHER" id="PTHR48094">
    <property type="entry name" value="PROTEIN/NUCLEIC ACID DEGLYCASE DJ-1-RELATED"/>
    <property type="match status" value="1"/>
</dbReference>
<evidence type="ECO:0000313" key="6">
    <source>
        <dbReference type="Proteomes" id="UP000260351"/>
    </source>
</evidence>
<keyword evidence="1" id="KW-0346">Stress response</keyword>
<dbReference type="InterPro" id="IPR050325">
    <property type="entry name" value="Prot/Nucl_acid_deglycase"/>
</dbReference>
<dbReference type="InterPro" id="IPR002818">
    <property type="entry name" value="DJ-1/PfpI"/>
</dbReference>
<reference evidence="5 6" key="1">
    <citation type="submission" date="2018-08" db="EMBL/GenBank/DDBJ databases">
        <title>Wenzhouxiangella salilacus sp. nov., a novel bacterium isolated from a saline lake in Xinjiang Province, China.</title>
        <authorList>
            <person name="Han S."/>
        </authorList>
    </citation>
    <scope>NUCLEOTIDE SEQUENCE [LARGE SCALE GENOMIC DNA]</scope>
    <source>
        <strain evidence="5 6">XDB06</strain>
    </source>
</reference>
<dbReference type="Pfam" id="PF01965">
    <property type="entry name" value="DJ-1_PfpI"/>
    <property type="match status" value="1"/>
</dbReference>